<proteinExistence type="predicted"/>
<dbReference type="GO" id="GO:0016740">
    <property type="term" value="F:transferase activity"/>
    <property type="evidence" value="ECO:0007669"/>
    <property type="project" value="UniProtKB-KW"/>
</dbReference>
<protein>
    <submittedName>
        <fullName evidence="1">Udp-glucose:sterol glucosyltransferase</fullName>
    </submittedName>
</protein>
<name>A0A061SE30_9CHLO</name>
<sequence>MPEPGRHSTPRVLALSPALMPHPSDWSADKYMSGYWFLPEDGTRWDIDPEIADFVSKHRPVCVGFGSLTGNSDFRAKLSGLVFGALHAAGVRAVVLRGWAGLSASLLPRSTELELEVARYAEANTVEADFCPHEWL</sequence>
<organism evidence="1">
    <name type="scientific">Tetraselmis sp. GSL018</name>
    <dbReference type="NCBI Taxonomy" id="582737"/>
    <lineage>
        <taxon>Eukaryota</taxon>
        <taxon>Viridiplantae</taxon>
        <taxon>Chlorophyta</taxon>
        <taxon>core chlorophytes</taxon>
        <taxon>Chlorodendrophyceae</taxon>
        <taxon>Chlorodendrales</taxon>
        <taxon>Chlorodendraceae</taxon>
        <taxon>Tetraselmis</taxon>
    </lineage>
</organism>
<gene>
    <name evidence="1" type="ORF">TSPGSL018_8700</name>
</gene>
<dbReference type="PANTHER" id="PTHR48050">
    <property type="entry name" value="STEROL 3-BETA-GLUCOSYLTRANSFERASE"/>
    <property type="match status" value="1"/>
</dbReference>
<evidence type="ECO:0000313" key="1">
    <source>
        <dbReference type="EMBL" id="JAC81095.1"/>
    </source>
</evidence>
<reference evidence="1" key="1">
    <citation type="submission" date="2014-05" db="EMBL/GenBank/DDBJ databases">
        <title>The transcriptome of the halophilic microalga Tetraselmis sp. GSL018 isolated from the Great Salt Lake, Utah.</title>
        <authorList>
            <person name="Jinkerson R.E."/>
            <person name="D'Adamo S."/>
            <person name="Posewitz M.C."/>
        </authorList>
    </citation>
    <scope>NUCLEOTIDE SEQUENCE</scope>
    <source>
        <strain evidence="1">GSL018</strain>
    </source>
</reference>
<dbReference type="AlphaFoldDB" id="A0A061SE30"/>
<keyword evidence="1" id="KW-0808">Transferase</keyword>
<dbReference type="EMBL" id="GBEZ01004096">
    <property type="protein sequence ID" value="JAC81095.1"/>
    <property type="molecule type" value="Transcribed_RNA"/>
</dbReference>
<dbReference type="Gene3D" id="3.40.50.2000">
    <property type="entry name" value="Glycogen Phosphorylase B"/>
    <property type="match status" value="2"/>
</dbReference>
<dbReference type="PANTHER" id="PTHR48050:SF13">
    <property type="entry name" value="STEROL 3-BETA-GLUCOSYLTRANSFERASE UGT80A2"/>
    <property type="match status" value="1"/>
</dbReference>
<dbReference type="InterPro" id="IPR050426">
    <property type="entry name" value="Glycosyltransferase_28"/>
</dbReference>
<dbReference type="SUPFAM" id="SSF53756">
    <property type="entry name" value="UDP-Glycosyltransferase/glycogen phosphorylase"/>
    <property type="match status" value="1"/>
</dbReference>
<accession>A0A061SE30</accession>
<feature type="non-terminal residue" evidence="1">
    <location>
        <position position="136"/>
    </location>
</feature>